<organism evidence="2 3">
    <name type="scientific">Puccinia graminis f. sp. tritici</name>
    <dbReference type="NCBI Taxonomy" id="56615"/>
    <lineage>
        <taxon>Eukaryota</taxon>
        <taxon>Fungi</taxon>
        <taxon>Dikarya</taxon>
        <taxon>Basidiomycota</taxon>
        <taxon>Pucciniomycotina</taxon>
        <taxon>Pucciniomycetes</taxon>
        <taxon>Pucciniales</taxon>
        <taxon>Pucciniaceae</taxon>
        <taxon>Puccinia</taxon>
    </lineage>
</organism>
<evidence type="ECO:0000256" key="1">
    <source>
        <dbReference type="SAM" id="MobiDB-lite"/>
    </source>
</evidence>
<gene>
    <name evidence="2" type="ORF">PGT21_011032</name>
</gene>
<evidence type="ECO:0000313" key="2">
    <source>
        <dbReference type="EMBL" id="KAA1079426.1"/>
    </source>
</evidence>
<dbReference type="AlphaFoldDB" id="A0A5B0MTL4"/>
<feature type="region of interest" description="Disordered" evidence="1">
    <location>
        <begin position="1"/>
        <end position="27"/>
    </location>
</feature>
<dbReference type="Proteomes" id="UP000324748">
    <property type="component" value="Unassembled WGS sequence"/>
</dbReference>
<name>A0A5B0MTL4_PUCGR</name>
<dbReference type="EMBL" id="VSWC01000132">
    <property type="protein sequence ID" value="KAA1079426.1"/>
    <property type="molecule type" value="Genomic_DNA"/>
</dbReference>
<reference evidence="2 3" key="1">
    <citation type="submission" date="2019-05" db="EMBL/GenBank/DDBJ databases">
        <title>Emergence of the Ug99 lineage of the wheat stem rust pathogen through somatic hybridization.</title>
        <authorList>
            <person name="Li F."/>
            <person name="Upadhyaya N.M."/>
            <person name="Sperschneider J."/>
            <person name="Matny O."/>
            <person name="Nguyen-Phuc H."/>
            <person name="Mago R."/>
            <person name="Raley C."/>
            <person name="Miller M.E."/>
            <person name="Silverstein K.A.T."/>
            <person name="Henningsen E."/>
            <person name="Hirsch C.D."/>
            <person name="Visser B."/>
            <person name="Pretorius Z.A."/>
            <person name="Steffenson B.J."/>
            <person name="Schwessinger B."/>
            <person name="Dodds P.N."/>
            <person name="Figueroa M."/>
        </authorList>
    </citation>
    <scope>NUCLEOTIDE SEQUENCE [LARGE SCALE GENOMIC DNA]</scope>
    <source>
        <strain evidence="2">21-0</strain>
    </source>
</reference>
<evidence type="ECO:0000313" key="3">
    <source>
        <dbReference type="Proteomes" id="UP000324748"/>
    </source>
</evidence>
<protein>
    <submittedName>
        <fullName evidence="2">Uncharacterized protein</fullName>
    </submittedName>
</protein>
<sequence>MNTHPSSAAAADFGISLEPPVSPPNRDKSRYVFGGPVTYIKRSFWNRHGLPTEHVIDISTKYVSSLFLKKTSQIMNGEIFASNIRVDDPEDPRAIREFLYIAALFHDDDDDEKEREVKVQPATLVLGVAILFPICTSTEDHTT</sequence>
<comment type="caution">
    <text evidence="2">The sequence shown here is derived from an EMBL/GenBank/DDBJ whole genome shotgun (WGS) entry which is preliminary data.</text>
</comment>
<proteinExistence type="predicted"/>
<keyword evidence="3" id="KW-1185">Reference proteome</keyword>
<accession>A0A5B0MTL4</accession>